<dbReference type="OrthoDB" id="3770774at2"/>
<proteinExistence type="predicted"/>
<evidence type="ECO:0008006" key="3">
    <source>
        <dbReference type="Google" id="ProtNLM"/>
    </source>
</evidence>
<name>A0A1G6WXH0_9ACTN</name>
<dbReference type="Proteomes" id="UP000199034">
    <property type="component" value="Unassembled WGS sequence"/>
</dbReference>
<evidence type="ECO:0000313" key="1">
    <source>
        <dbReference type="EMBL" id="SDD69877.1"/>
    </source>
</evidence>
<gene>
    <name evidence="1" type="ORF">SAMN05421872_11073</name>
</gene>
<accession>A0A1G6WXH0</accession>
<keyword evidence="2" id="KW-1185">Reference proteome</keyword>
<dbReference type="EMBL" id="FMZM01000010">
    <property type="protein sequence ID" value="SDD69877.1"/>
    <property type="molecule type" value="Genomic_DNA"/>
</dbReference>
<organism evidence="1 2">
    <name type="scientific">Nocardioides lianchengensis</name>
    <dbReference type="NCBI Taxonomy" id="1045774"/>
    <lineage>
        <taxon>Bacteria</taxon>
        <taxon>Bacillati</taxon>
        <taxon>Actinomycetota</taxon>
        <taxon>Actinomycetes</taxon>
        <taxon>Propionibacteriales</taxon>
        <taxon>Nocardioidaceae</taxon>
        <taxon>Nocardioides</taxon>
    </lineage>
</organism>
<dbReference type="AlphaFoldDB" id="A0A1G6WXH0"/>
<sequence length="245" mass="26361">MTADPTTRPMLDPAQLAGEARSILACPAGVSLVVDGHPSVLAEDALGMQDVHGTPTFSCPPGSELADAAEHHRSALITVESGLGGPGSDERAVTLTLAGRLETRGVEDCACCEETRHVVVLELNFALLTRPTPTGDDRPDQQHRVPLEHFRSPSHHLNRGYLQRSVEHANTCHQEELRRAVSTTTGIPMSRLVGVALADLSPASVQVRWIDVDGAHLTDIEFPRTARSTAELGEMLRRELHAGLC</sequence>
<dbReference type="STRING" id="1045774.SAMN05421872_11073"/>
<protein>
    <recommendedName>
        <fullName evidence="3">DUF2470 domain-containing protein</fullName>
    </recommendedName>
</protein>
<dbReference type="RefSeq" id="WP_090859312.1">
    <property type="nucleotide sequence ID" value="NZ_FMZM01000010.1"/>
</dbReference>
<evidence type="ECO:0000313" key="2">
    <source>
        <dbReference type="Proteomes" id="UP000199034"/>
    </source>
</evidence>
<reference evidence="1 2" key="1">
    <citation type="submission" date="2016-10" db="EMBL/GenBank/DDBJ databases">
        <authorList>
            <person name="de Groot N.N."/>
        </authorList>
    </citation>
    <scope>NUCLEOTIDE SEQUENCE [LARGE SCALE GENOMIC DNA]</scope>
    <source>
        <strain evidence="1 2">CGMCC 4.6858</strain>
    </source>
</reference>